<evidence type="ECO:0000259" key="7">
    <source>
        <dbReference type="Pfam" id="PF00892"/>
    </source>
</evidence>
<evidence type="ECO:0000256" key="6">
    <source>
        <dbReference type="SAM" id="Phobius"/>
    </source>
</evidence>
<dbReference type="Pfam" id="PF00892">
    <property type="entry name" value="EamA"/>
    <property type="match status" value="2"/>
</dbReference>
<feature type="transmembrane region" description="Helical" evidence="6">
    <location>
        <begin position="762"/>
        <end position="781"/>
    </location>
</feature>
<comment type="similarity">
    <text evidence="2">Belongs to the drug/metabolite transporter (DMT) superfamily. Plant drug/metabolite exporter (P-DME) (TC 2.A.7.4) family.</text>
</comment>
<feature type="transmembrane region" description="Helical" evidence="6">
    <location>
        <begin position="704"/>
        <end position="724"/>
    </location>
</feature>
<keyword evidence="5 6" id="KW-0472">Membrane</keyword>
<feature type="transmembrane region" description="Helical" evidence="6">
    <location>
        <begin position="736"/>
        <end position="756"/>
    </location>
</feature>
<feature type="transmembrane region" description="Helical" evidence="6">
    <location>
        <begin position="512"/>
        <end position="532"/>
    </location>
</feature>
<dbReference type="Proteomes" id="UP000525078">
    <property type="component" value="Unassembled WGS sequence"/>
</dbReference>
<feature type="transmembrane region" description="Helical" evidence="6">
    <location>
        <begin position="77"/>
        <end position="99"/>
    </location>
</feature>
<dbReference type="AlphaFoldDB" id="A0A7J6G3F7"/>
<comment type="subcellular location">
    <subcellularLocation>
        <location evidence="1">Membrane</location>
        <topology evidence="1">Multi-pass membrane protein</topology>
    </subcellularLocation>
</comment>
<accession>A0A7J6G3F7</accession>
<name>A0A7J6G3F7_CANSA</name>
<feature type="transmembrane region" description="Helical" evidence="6">
    <location>
        <begin position="585"/>
        <end position="603"/>
    </location>
</feature>
<feature type="transmembrane region" description="Helical" evidence="6">
    <location>
        <begin position="137"/>
        <end position="157"/>
    </location>
</feature>
<dbReference type="EMBL" id="JAATIP010000084">
    <property type="protein sequence ID" value="KAF4376579.1"/>
    <property type="molecule type" value="Genomic_DNA"/>
</dbReference>
<dbReference type="SUPFAM" id="SSF103481">
    <property type="entry name" value="Multidrug resistance efflux transporter EmrE"/>
    <property type="match status" value="2"/>
</dbReference>
<gene>
    <name evidence="8" type="ORF">F8388_025450</name>
</gene>
<keyword evidence="3 6" id="KW-0812">Transmembrane</keyword>
<feature type="transmembrane region" description="Helical" evidence="6">
    <location>
        <begin position="395"/>
        <end position="420"/>
    </location>
</feature>
<dbReference type="InterPro" id="IPR000620">
    <property type="entry name" value="EamA_dom"/>
</dbReference>
<feature type="transmembrane region" description="Helical" evidence="6">
    <location>
        <begin position="105"/>
        <end position="125"/>
    </location>
</feature>
<organism evidence="8 9">
    <name type="scientific">Cannabis sativa</name>
    <name type="common">Hemp</name>
    <name type="synonym">Marijuana</name>
    <dbReference type="NCBI Taxonomy" id="3483"/>
    <lineage>
        <taxon>Eukaryota</taxon>
        <taxon>Viridiplantae</taxon>
        <taxon>Streptophyta</taxon>
        <taxon>Embryophyta</taxon>
        <taxon>Tracheophyta</taxon>
        <taxon>Spermatophyta</taxon>
        <taxon>Magnoliopsida</taxon>
        <taxon>eudicotyledons</taxon>
        <taxon>Gunneridae</taxon>
        <taxon>Pentapetalae</taxon>
        <taxon>rosids</taxon>
        <taxon>fabids</taxon>
        <taxon>Rosales</taxon>
        <taxon>Cannabaceae</taxon>
        <taxon>Cannabis</taxon>
    </lineage>
</organism>
<feature type="transmembrane region" description="Helical" evidence="6">
    <location>
        <begin position="12"/>
        <end position="28"/>
    </location>
</feature>
<keyword evidence="4 6" id="KW-1133">Transmembrane helix</keyword>
<dbReference type="GO" id="GO:0016020">
    <property type="term" value="C:membrane"/>
    <property type="evidence" value="ECO:0007669"/>
    <property type="project" value="UniProtKB-SubCell"/>
</dbReference>
<feature type="transmembrane region" description="Helical" evidence="6">
    <location>
        <begin position="427"/>
        <end position="448"/>
    </location>
</feature>
<feature type="transmembrane region" description="Helical" evidence="6">
    <location>
        <begin position="308"/>
        <end position="326"/>
    </location>
</feature>
<dbReference type="InterPro" id="IPR037185">
    <property type="entry name" value="EmrE-like"/>
</dbReference>
<evidence type="ECO:0000313" key="8">
    <source>
        <dbReference type="EMBL" id="KAF4376579.1"/>
    </source>
</evidence>
<feature type="transmembrane region" description="Helical" evidence="6">
    <location>
        <begin position="639"/>
        <end position="659"/>
    </location>
</feature>
<evidence type="ECO:0000256" key="5">
    <source>
        <dbReference type="ARBA" id="ARBA00023136"/>
    </source>
</evidence>
<evidence type="ECO:0000313" key="9">
    <source>
        <dbReference type="Proteomes" id="UP000525078"/>
    </source>
</evidence>
<proteinExistence type="inferred from homology"/>
<feature type="transmembrane region" description="Helical" evidence="6">
    <location>
        <begin position="671"/>
        <end position="692"/>
    </location>
</feature>
<dbReference type="InterPro" id="IPR030184">
    <property type="entry name" value="WAT1-related"/>
</dbReference>
<dbReference type="GO" id="GO:0022857">
    <property type="term" value="F:transmembrane transporter activity"/>
    <property type="evidence" value="ECO:0007669"/>
    <property type="project" value="InterPro"/>
</dbReference>
<feature type="transmembrane region" description="Helical" evidence="6">
    <location>
        <begin position="186"/>
        <end position="206"/>
    </location>
</feature>
<feature type="domain" description="EamA" evidence="7">
    <location>
        <begin position="23"/>
        <end position="154"/>
    </location>
</feature>
<evidence type="ECO:0000256" key="3">
    <source>
        <dbReference type="ARBA" id="ARBA00022692"/>
    </source>
</evidence>
<evidence type="ECO:0000256" key="2">
    <source>
        <dbReference type="ARBA" id="ARBA00007635"/>
    </source>
</evidence>
<evidence type="ECO:0000256" key="4">
    <source>
        <dbReference type="ARBA" id="ARBA00022989"/>
    </source>
</evidence>
<comment type="caution">
    <text evidence="8">The sequence shown here is derived from an EMBL/GenBank/DDBJ whole genome shotgun (WGS) entry which is preliminary data.</text>
</comment>
<reference evidence="8 9" key="1">
    <citation type="journal article" date="2020" name="bioRxiv">
        <title>Sequence and annotation of 42 cannabis genomes reveals extensive copy number variation in cannabinoid synthesis and pathogen resistance genes.</title>
        <authorList>
            <person name="Mckernan K.J."/>
            <person name="Helbert Y."/>
            <person name="Kane L.T."/>
            <person name="Ebling H."/>
            <person name="Zhang L."/>
            <person name="Liu B."/>
            <person name="Eaton Z."/>
            <person name="Mclaughlin S."/>
            <person name="Kingan S."/>
            <person name="Baybayan P."/>
            <person name="Concepcion G."/>
            <person name="Jordan M."/>
            <person name="Riva A."/>
            <person name="Barbazuk W."/>
            <person name="Harkins T."/>
        </authorList>
    </citation>
    <scope>NUCLEOTIDE SEQUENCE [LARGE SCALE GENOMIC DNA]</scope>
    <source>
        <strain evidence="9">cv. Jamaican Lion 4</strain>
        <tissue evidence="8">Leaf</tissue>
    </source>
</reference>
<feature type="transmembrane region" description="Helical" evidence="6">
    <location>
        <begin position="282"/>
        <end position="302"/>
    </location>
</feature>
<protein>
    <recommendedName>
        <fullName evidence="7">EamA domain-containing protein</fullName>
    </recommendedName>
</protein>
<dbReference type="PANTHER" id="PTHR31218">
    <property type="entry name" value="WAT1-RELATED PROTEIN"/>
    <property type="match status" value="1"/>
</dbReference>
<feature type="transmembrane region" description="Helical" evidence="6">
    <location>
        <begin position="253"/>
        <end position="275"/>
    </location>
</feature>
<feature type="transmembrane region" description="Helical" evidence="6">
    <location>
        <begin position="552"/>
        <end position="573"/>
    </location>
</feature>
<feature type="transmembrane region" description="Helical" evidence="6">
    <location>
        <begin position="40"/>
        <end position="65"/>
    </location>
</feature>
<feature type="domain" description="EamA" evidence="7">
    <location>
        <begin position="659"/>
        <end position="779"/>
    </location>
</feature>
<feature type="transmembrane region" description="Helical" evidence="6">
    <location>
        <begin position="218"/>
        <end position="241"/>
    </location>
</feature>
<sequence>MAAQIWDCKKQVIPFIAMAAMECINVGLNTLYKAASTKGLSYFVFVTYSYAFGSITLLPLLFIFPRRGGLPPFTTSIFYRIVLLSVIGFGGNMCIFKGIEYSSPTLATAMSNLSPAFTFVLAVIFRMETLDFRRSSTIAKTIGTLLSISGALIAILYKGTKIFSSPSKETPFSVFDYSLRTSQPNWVLGGLLLVAFCVLVSIWYILQTQLIKEYPAELTVVVLYSLCTAIVGAVVSFIVGTDINDWTLRTDKALVTIILYGFLGPSFSAAVHTWGLLLKGPVYVSIFKPFSIVIAAVMGVIFLGDALYIGSVIGATILLFGLYAVVWGKAKEETSKDCASKDLETSTENKTPLLRTMAAAECSMVGLHILYKSATLKGFAFFVFMAYSYSLGTLLLFPLCLFFSSYILCPVFIASIVSCCLPSKGPLYISIFKPLVIVIATAASFIFFRDGLHLRRGEERRGQRERDRKMVGERYCYRDVLPFSAMVTMECINVGLNTLFKAATLRGMSYHVFVVYAYAVAALVLLPAPFISTRSSSQIMGFTGINYSSPTLASAISNLVPAFTFILAIIFRMEKVALKSTSSQAKMLGTIVSIGGAFVATLYQGPPIIRAPYTNVSLHSYQNQSSSTLHDQNSSNSNWVIGGLLLTAEYILVPLWYIVQTQIMKEYPNELTVVFFYNLYVSIFAGIVGLLMETDSNAWKLKPGIALASVLCSGVFGSFLNNTVHTWALHLKGPVYVAMFKPLSIAIAAAMTFIFLGDSLHLGSVIGATMISIGFYTVMWGKAKEEDVSEEIEEYHRVEGLESPPIDKTPLLQSYKIDKK</sequence>
<evidence type="ECO:0000256" key="1">
    <source>
        <dbReference type="ARBA" id="ARBA00004141"/>
    </source>
</evidence>